<feature type="compositionally biased region" description="Polar residues" evidence="1">
    <location>
        <begin position="672"/>
        <end position="689"/>
    </location>
</feature>
<feature type="compositionally biased region" description="Polar residues" evidence="1">
    <location>
        <begin position="409"/>
        <end position="418"/>
    </location>
</feature>
<dbReference type="EMBL" id="GL883095">
    <property type="protein sequence ID" value="EGG10180.1"/>
    <property type="molecule type" value="Genomic_DNA"/>
</dbReference>
<feature type="compositionally biased region" description="Low complexity" evidence="1">
    <location>
        <begin position="1"/>
        <end position="10"/>
    </location>
</feature>
<organism evidence="3">
    <name type="scientific">Melampsora larici-populina (strain 98AG31 / pathotype 3-4-7)</name>
    <name type="common">Poplar leaf rust fungus</name>
    <dbReference type="NCBI Taxonomy" id="747676"/>
    <lineage>
        <taxon>Eukaryota</taxon>
        <taxon>Fungi</taxon>
        <taxon>Dikarya</taxon>
        <taxon>Basidiomycota</taxon>
        <taxon>Pucciniomycotina</taxon>
        <taxon>Pucciniomycetes</taxon>
        <taxon>Pucciniales</taxon>
        <taxon>Melampsoraceae</taxon>
        <taxon>Melampsora</taxon>
    </lineage>
</organism>
<feature type="compositionally biased region" description="Basic residues" evidence="1">
    <location>
        <begin position="11"/>
        <end position="30"/>
    </location>
</feature>
<feature type="region of interest" description="Disordered" evidence="1">
    <location>
        <begin position="748"/>
        <end position="777"/>
    </location>
</feature>
<dbReference type="RefSeq" id="XP_007406481.1">
    <property type="nucleotide sequence ID" value="XM_007406419.1"/>
</dbReference>
<dbReference type="OrthoDB" id="5572844at2759"/>
<feature type="compositionally biased region" description="Polar residues" evidence="1">
    <location>
        <begin position="575"/>
        <end position="601"/>
    </location>
</feature>
<feature type="compositionally biased region" description="Low complexity" evidence="1">
    <location>
        <begin position="158"/>
        <end position="195"/>
    </location>
</feature>
<dbReference type="HOGENOM" id="CLU_360182_0_0_1"/>
<feature type="compositionally biased region" description="Low complexity" evidence="1">
    <location>
        <begin position="750"/>
        <end position="770"/>
    </location>
</feature>
<dbReference type="KEGG" id="mlr:MELLADRAFT_115590"/>
<dbReference type="Pfam" id="PF09729">
    <property type="entry name" value="Gti1_Pac2"/>
    <property type="match status" value="1"/>
</dbReference>
<evidence type="ECO:0000313" key="2">
    <source>
        <dbReference type="EMBL" id="EGG10180.1"/>
    </source>
</evidence>
<feature type="region of interest" description="Disordered" evidence="1">
    <location>
        <begin position="1"/>
        <end position="47"/>
    </location>
</feature>
<feature type="compositionally biased region" description="Low complexity" evidence="1">
    <location>
        <begin position="202"/>
        <end position="212"/>
    </location>
</feature>
<gene>
    <name evidence="2" type="ORF">MELLADRAFT_115590</name>
</gene>
<feature type="compositionally biased region" description="Polar residues" evidence="1">
    <location>
        <begin position="621"/>
        <end position="651"/>
    </location>
</feature>
<dbReference type="PANTHER" id="PTHR28027:SF2">
    <property type="entry name" value="TRANSCRIPTIONAL REGULATOR MIT1"/>
    <property type="match status" value="1"/>
</dbReference>
<keyword evidence="3" id="KW-1185">Reference proteome</keyword>
<reference evidence="3" key="1">
    <citation type="journal article" date="2011" name="Proc. Natl. Acad. Sci. U.S.A.">
        <title>Obligate biotrophy features unraveled by the genomic analysis of rust fungi.</title>
        <authorList>
            <person name="Duplessis S."/>
            <person name="Cuomo C.A."/>
            <person name="Lin Y.-C."/>
            <person name="Aerts A."/>
            <person name="Tisserant E."/>
            <person name="Veneault-Fourrey C."/>
            <person name="Joly D.L."/>
            <person name="Hacquard S."/>
            <person name="Amselem J."/>
            <person name="Cantarel B.L."/>
            <person name="Chiu R."/>
            <person name="Coutinho P.M."/>
            <person name="Feau N."/>
            <person name="Field M."/>
            <person name="Frey P."/>
            <person name="Gelhaye E."/>
            <person name="Goldberg J."/>
            <person name="Grabherr M.G."/>
            <person name="Kodira C.D."/>
            <person name="Kohler A."/>
            <person name="Kuees U."/>
            <person name="Lindquist E.A."/>
            <person name="Lucas S.M."/>
            <person name="Mago R."/>
            <person name="Mauceli E."/>
            <person name="Morin E."/>
            <person name="Murat C."/>
            <person name="Pangilinan J.L."/>
            <person name="Park R."/>
            <person name="Pearson M."/>
            <person name="Quesneville H."/>
            <person name="Rouhier N."/>
            <person name="Sakthikumar S."/>
            <person name="Salamov A.A."/>
            <person name="Schmutz J."/>
            <person name="Selles B."/>
            <person name="Shapiro H."/>
            <person name="Tanguay P."/>
            <person name="Tuskan G.A."/>
            <person name="Henrissat B."/>
            <person name="Van de Peer Y."/>
            <person name="Rouze P."/>
            <person name="Ellis J.G."/>
            <person name="Dodds P.N."/>
            <person name="Schein J.E."/>
            <person name="Zhong S."/>
            <person name="Hamelin R.C."/>
            <person name="Grigoriev I.V."/>
            <person name="Szabo L.J."/>
            <person name="Martin F."/>
        </authorList>
    </citation>
    <scope>NUCLEOTIDE SEQUENCE [LARGE SCALE GENOMIC DNA]</scope>
    <source>
        <strain evidence="3">98AG31 / pathotype 3-4-7</strain>
    </source>
</reference>
<evidence type="ECO:0000313" key="3">
    <source>
        <dbReference type="Proteomes" id="UP000001072"/>
    </source>
</evidence>
<evidence type="ECO:0000256" key="1">
    <source>
        <dbReference type="SAM" id="MobiDB-lite"/>
    </source>
</evidence>
<feature type="compositionally biased region" description="Low complexity" evidence="1">
    <location>
        <begin position="259"/>
        <end position="276"/>
    </location>
</feature>
<feature type="compositionally biased region" description="Basic and acidic residues" evidence="1">
    <location>
        <begin position="511"/>
        <end position="521"/>
    </location>
</feature>
<dbReference type="InterPro" id="IPR018608">
    <property type="entry name" value="Gti1/Pac2"/>
</dbReference>
<feature type="compositionally biased region" description="Low complexity" evidence="1">
    <location>
        <begin position="523"/>
        <end position="551"/>
    </location>
</feature>
<name>F4RBX4_MELLP</name>
<accession>F4RBX4</accession>
<sequence length="777" mass="84785">MNPNHNNNHTAIHHHHQQPVGQTHHHHHPPAHPSHPSSQLIPHPALSHPHHRTALESVQQQQSANLQSYKNSAKSAFHGYIQSTHDALIVFQCCRNGTYSKVTRRLHERERRQISSGSIFVFDEQEAGIKRWTDGRVWSPSRILNNFLIYREIDQKRPTPSSSSTSSTPNQHANNNNTNTSGGVNNTNTSSSVVAPRPPSPSSVSNASGSPPHGAHLQSTNNASKQLQPPPHSHQTKPTESEPPIASRPEFAATSGSTQPDANNSASQQANNPSSPINRDLERSLVGSLTTTYKFKPDGLVKKTISLDGMHMISYYKVDDVLAGRLRTPSSQLENKTLHISENLLKAQNFRVAPVLTYGPGGHKIFQDEGEDAASQAAIFFRHQDHPLSLPNLSPHQQHQQQEQHQHHGPSSRTTSNGPLPLHINLPRSSLGIGSHSGEGNNDGNSHHNNLSLNRISRPNSPASSVAPYSPLSPILPNNFGPVRPTHDRLHLNSNLTSPSTVVRHRFEPYNRPTRSPDHQFHPHPTTNSSSTINTAINPTTTTSTTTLTSHHYNPHASYISSSGSGGNNHMGASDRSTTHSNTPQTHHSQAQHSPLNSGHNYESMGYRLNGGLSLRGGTCDSHSNPYRTPTTAVEPTIYQPTADYSNSDHGSGSHPRSSSVPPSSLPSIKPTSTNSYLQTSPTTNTQEQRFYDQFRTPFTSNPIYNSSYHSGYGNFNSSSSGLSGQRSPIVAKNEILNTKSSEILGGHHLTLGDSSNNNNTNSNNGTGLNWGQKTED</sequence>
<feature type="compositionally biased region" description="Polar residues" evidence="1">
    <location>
        <begin position="217"/>
        <end position="227"/>
    </location>
</feature>
<feature type="region of interest" description="Disordered" evidence="1">
    <location>
        <begin position="155"/>
        <end position="280"/>
    </location>
</feature>
<feature type="compositionally biased region" description="Polar residues" evidence="1">
    <location>
        <begin position="438"/>
        <end position="464"/>
    </location>
</feature>
<proteinExistence type="predicted"/>
<dbReference type="AlphaFoldDB" id="F4RBX4"/>
<protein>
    <submittedName>
        <fullName evidence="2">Uncharacterized protein</fullName>
    </submittedName>
</protein>
<dbReference type="GO" id="GO:0003677">
    <property type="term" value="F:DNA binding"/>
    <property type="evidence" value="ECO:0007669"/>
    <property type="project" value="TreeGrafter"/>
</dbReference>
<dbReference type="Proteomes" id="UP000001072">
    <property type="component" value="Unassembled WGS sequence"/>
</dbReference>
<feature type="region of interest" description="Disordered" evidence="1">
    <location>
        <begin position="511"/>
        <end position="690"/>
    </location>
</feature>
<dbReference type="InParanoid" id="F4RBX4"/>
<feature type="compositionally biased region" description="Low complexity" evidence="1">
    <location>
        <begin position="653"/>
        <end position="671"/>
    </location>
</feature>
<feature type="region of interest" description="Disordered" evidence="1">
    <location>
        <begin position="387"/>
        <end position="469"/>
    </location>
</feature>
<dbReference type="GeneID" id="18925646"/>
<dbReference type="eggNOG" id="KOG4476">
    <property type="taxonomic scope" value="Eukaryota"/>
</dbReference>
<dbReference type="PANTHER" id="PTHR28027">
    <property type="entry name" value="TRANSCRIPTIONAL REGULATOR MIT1"/>
    <property type="match status" value="1"/>
</dbReference>
<dbReference type="VEuPathDB" id="FungiDB:MELLADRAFT_115590"/>